<dbReference type="EMBL" id="BMPZ01000010">
    <property type="protein sequence ID" value="GGI90166.1"/>
    <property type="molecule type" value="Genomic_DNA"/>
</dbReference>
<evidence type="ECO:0000313" key="3">
    <source>
        <dbReference type="EMBL" id="GGI90166.1"/>
    </source>
</evidence>
<evidence type="ECO:0000256" key="1">
    <source>
        <dbReference type="ARBA" id="ARBA00005953"/>
    </source>
</evidence>
<accession>A0A917JWV1</accession>
<dbReference type="Gene3D" id="3.10.129.10">
    <property type="entry name" value="Hotdog Thioesterase"/>
    <property type="match status" value="1"/>
</dbReference>
<reference evidence="3" key="1">
    <citation type="journal article" date="2014" name="Int. J. Syst. Evol. Microbiol.">
        <title>Complete genome sequence of Corynebacterium casei LMG S-19264T (=DSM 44701T), isolated from a smear-ripened cheese.</title>
        <authorList>
            <consortium name="US DOE Joint Genome Institute (JGI-PGF)"/>
            <person name="Walter F."/>
            <person name="Albersmeier A."/>
            <person name="Kalinowski J."/>
            <person name="Ruckert C."/>
        </authorList>
    </citation>
    <scope>NUCLEOTIDE SEQUENCE</scope>
    <source>
        <strain evidence="3">JCM 30804</strain>
    </source>
</reference>
<comment type="similarity">
    <text evidence="1">Belongs to the 4-hydroxybenzoyl-CoA thioesterase family.</text>
</comment>
<dbReference type="GO" id="GO:0047617">
    <property type="term" value="F:fatty acyl-CoA hydrolase activity"/>
    <property type="evidence" value="ECO:0007669"/>
    <property type="project" value="TreeGrafter"/>
</dbReference>
<dbReference type="PANTHER" id="PTHR31793">
    <property type="entry name" value="4-HYDROXYBENZOYL-COA THIOESTERASE FAMILY MEMBER"/>
    <property type="match status" value="1"/>
</dbReference>
<reference evidence="3" key="2">
    <citation type="submission" date="2020-09" db="EMBL/GenBank/DDBJ databases">
        <authorList>
            <person name="Sun Q."/>
            <person name="Ohkuma M."/>
        </authorList>
    </citation>
    <scope>NUCLEOTIDE SEQUENCE</scope>
    <source>
        <strain evidence="3">JCM 30804</strain>
    </source>
</reference>
<proteinExistence type="inferred from homology"/>
<dbReference type="InterPro" id="IPR029069">
    <property type="entry name" value="HotDog_dom_sf"/>
</dbReference>
<evidence type="ECO:0000313" key="4">
    <source>
        <dbReference type="Proteomes" id="UP000613743"/>
    </source>
</evidence>
<dbReference type="PANTHER" id="PTHR31793:SF27">
    <property type="entry name" value="NOVEL THIOESTERASE SUPERFAMILY DOMAIN AND SAPOSIN A-TYPE DOMAIN CONTAINING PROTEIN (0610012H03RIK)"/>
    <property type="match status" value="1"/>
</dbReference>
<dbReference type="Pfam" id="PF13279">
    <property type="entry name" value="4HBT_2"/>
    <property type="match status" value="1"/>
</dbReference>
<sequence length="133" mass="15109">MTTFFEMDIQPRFSETDGLGHINNTVIPVWFEAAREPIFEIFNPELELHRWNLILAGFNVSFAAPTFYGKAVTVKTWISRVGNSSFEVSQSCWQQGKLTAQATTSMVHFDYGEECSQIIPTDIKERLAQLTGK</sequence>
<protein>
    <submittedName>
        <fullName evidence="3">Thioesterase</fullName>
    </submittedName>
</protein>
<keyword evidence="4" id="KW-1185">Reference proteome</keyword>
<organism evidence="3 4">
    <name type="scientific">Shewanella gelidii</name>
    <dbReference type="NCBI Taxonomy" id="1642821"/>
    <lineage>
        <taxon>Bacteria</taxon>
        <taxon>Pseudomonadati</taxon>
        <taxon>Pseudomonadota</taxon>
        <taxon>Gammaproteobacteria</taxon>
        <taxon>Alteromonadales</taxon>
        <taxon>Shewanellaceae</taxon>
        <taxon>Shewanella</taxon>
    </lineage>
</organism>
<evidence type="ECO:0000256" key="2">
    <source>
        <dbReference type="ARBA" id="ARBA00022801"/>
    </source>
</evidence>
<comment type="caution">
    <text evidence="3">The sequence shown here is derived from an EMBL/GenBank/DDBJ whole genome shotgun (WGS) entry which is preliminary data.</text>
</comment>
<keyword evidence="2" id="KW-0378">Hydrolase</keyword>
<dbReference type="SUPFAM" id="SSF54637">
    <property type="entry name" value="Thioesterase/thiol ester dehydrase-isomerase"/>
    <property type="match status" value="1"/>
</dbReference>
<gene>
    <name evidence="3" type="ORF">GCM10009332_29410</name>
</gene>
<dbReference type="Proteomes" id="UP000613743">
    <property type="component" value="Unassembled WGS sequence"/>
</dbReference>
<dbReference type="InterPro" id="IPR050563">
    <property type="entry name" value="4-hydroxybenzoyl-CoA_TE"/>
</dbReference>
<name>A0A917JWV1_9GAMM</name>
<dbReference type="AlphaFoldDB" id="A0A917JWV1"/>
<dbReference type="CDD" id="cd00586">
    <property type="entry name" value="4HBT"/>
    <property type="match status" value="1"/>
</dbReference>
<dbReference type="RefSeq" id="WP_188922308.1">
    <property type="nucleotide sequence ID" value="NZ_BMPZ01000010.1"/>
</dbReference>